<evidence type="ECO:0000256" key="1">
    <source>
        <dbReference type="ARBA" id="ARBA00004613"/>
    </source>
</evidence>
<dbReference type="InterPro" id="IPR036514">
    <property type="entry name" value="SGNH_hydro_sf"/>
</dbReference>
<gene>
    <name evidence="9" type="ORF">STAS_03185</name>
</gene>
<comment type="similarity">
    <text evidence="2">Belongs to the 'GDSL' lipolytic enzyme family.</text>
</comment>
<dbReference type="CDD" id="cd01837">
    <property type="entry name" value="SGNH_plant_lipase_like"/>
    <property type="match status" value="1"/>
</dbReference>
<keyword evidence="10" id="KW-1185">Reference proteome</keyword>
<evidence type="ECO:0000313" key="9">
    <source>
        <dbReference type="EMBL" id="GER27474.1"/>
    </source>
</evidence>
<name>A0A5A7P4L6_STRAF</name>
<dbReference type="AlphaFoldDB" id="A0A5A7P4L6"/>
<evidence type="ECO:0000313" key="10">
    <source>
        <dbReference type="Proteomes" id="UP000325081"/>
    </source>
</evidence>
<evidence type="ECO:0000256" key="2">
    <source>
        <dbReference type="ARBA" id="ARBA00008668"/>
    </source>
</evidence>
<evidence type="ECO:0000256" key="6">
    <source>
        <dbReference type="ARBA" id="ARBA00022963"/>
    </source>
</evidence>
<dbReference type="GO" id="GO:0016042">
    <property type="term" value="P:lipid catabolic process"/>
    <property type="evidence" value="ECO:0007669"/>
    <property type="project" value="UniProtKB-KW"/>
</dbReference>
<reference evidence="10" key="1">
    <citation type="journal article" date="2019" name="Curr. Biol.">
        <title>Genome Sequence of Striga asiatica Provides Insight into the Evolution of Plant Parasitism.</title>
        <authorList>
            <person name="Yoshida S."/>
            <person name="Kim S."/>
            <person name="Wafula E.K."/>
            <person name="Tanskanen J."/>
            <person name="Kim Y.M."/>
            <person name="Honaas L."/>
            <person name="Yang Z."/>
            <person name="Spallek T."/>
            <person name="Conn C.E."/>
            <person name="Ichihashi Y."/>
            <person name="Cheong K."/>
            <person name="Cui S."/>
            <person name="Der J.P."/>
            <person name="Gundlach H."/>
            <person name="Jiao Y."/>
            <person name="Hori C."/>
            <person name="Ishida J.K."/>
            <person name="Kasahara H."/>
            <person name="Kiba T."/>
            <person name="Kim M.S."/>
            <person name="Koo N."/>
            <person name="Laohavisit A."/>
            <person name="Lee Y.H."/>
            <person name="Lumba S."/>
            <person name="McCourt P."/>
            <person name="Mortimer J.C."/>
            <person name="Mutuku J.M."/>
            <person name="Nomura T."/>
            <person name="Sasaki-Sekimoto Y."/>
            <person name="Seto Y."/>
            <person name="Wang Y."/>
            <person name="Wakatake T."/>
            <person name="Sakakibara H."/>
            <person name="Demura T."/>
            <person name="Yamaguchi S."/>
            <person name="Yoneyama K."/>
            <person name="Manabe R.I."/>
            <person name="Nelson D.C."/>
            <person name="Schulman A.H."/>
            <person name="Timko M.P."/>
            <person name="dePamphilis C.W."/>
            <person name="Choi D."/>
            <person name="Shirasu K."/>
        </authorList>
    </citation>
    <scope>NUCLEOTIDE SEQUENCE [LARGE SCALE GENOMIC DNA]</scope>
    <source>
        <strain evidence="10">cv. UVA1</strain>
    </source>
</reference>
<dbReference type="InterPro" id="IPR035669">
    <property type="entry name" value="SGNH_plant_lipase-like"/>
</dbReference>
<dbReference type="InterPro" id="IPR051238">
    <property type="entry name" value="GDSL_esterase/lipase"/>
</dbReference>
<dbReference type="PANTHER" id="PTHR45650">
    <property type="entry name" value="GDSL-LIKE LIPASE/ACYLHYDROLASE-RELATED"/>
    <property type="match status" value="1"/>
</dbReference>
<dbReference type="Pfam" id="PF00657">
    <property type="entry name" value="Lipase_GDSL"/>
    <property type="match status" value="1"/>
</dbReference>
<evidence type="ECO:0000256" key="3">
    <source>
        <dbReference type="ARBA" id="ARBA00022525"/>
    </source>
</evidence>
<organism evidence="9 10">
    <name type="scientific">Striga asiatica</name>
    <name type="common">Asiatic witchweed</name>
    <name type="synonym">Buchnera asiatica</name>
    <dbReference type="NCBI Taxonomy" id="4170"/>
    <lineage>
        <taxon>Eukaryota</taxon>
        <taxon>Viridiplantae</taxon>
        <taxon>Streptophyta</taxon>
        <taxon>Embryophyta</taxon>
        <taxon>Tracheophyta</taxon>
        <taxon>Spermatophyta</taxon>
        <taxon>Magnoliopsida</taxon>
        <taxon>eudicotyledons</taxon>
        <taxon>Gunneridae</taxon>
        <taxon>Pentapetalae</taxon>
        <taxon>asterids</taxon>
        <taxon>lamiids</taxon>
        <taxon>Lamiales</taxon>
        <taxon>Orobanchaceae</taxon>
        <taxon>Buchnereae</taxon>
        <taxon>Striga</taxon>
    </lineage>
</organism>
<dbReference type="Gene3D" id="3.40.50.1110">
    <property type="entry name" value="SGNH hydrolase"/>
    <property type="match status" value="1"/>
</dbReference>
<keyword evidence="4 8" id="KW-0732">Signal</keyword>
<sequence length="367" mass="40482">MLQKLLLICLNLFALFAQSIRLISTTHEPNVKGLFVFGSSVVDNGNNNFLTNTRARADYLPYGLEFSLGPTGRFTNGKNFVDLLGEKLRLPNYIPAFYNPSTSGSKILHGVNYASGGSGILDSTGLVAGNVTSLNQQISNFETVTLPDLEQQISEKSPEKILSEFLFVVGSGANDYTFNYFLGFAGNVTVEAFTANLTFNLSNQLKRLYSLGARKFVLLAINPNGCSPMAISRVPANSSCVESLNRAAELFNNRLRDLVDDIRPQIPGSNLVFVNAYKIISDILRFPRLRGFRNTNSSCCEVIPISQGGTGVLCRREGSVCPNRDEYVFFDGLHTTEAVNEIVATKAFESILRNEVYPFNVRWLSHI</sequence>
<keyword evidence="6" id="KW-0442">Lipid degradation</keyword>
<dbReference type="Proteomes" id="UP000325081">
    <property type="component" value="Unassembled WGS sequence"/>
</dbReference>
<dbReference type="OrthoDB" id="1600564at2759"/>
<evidence type="ECO:0000256" key="5">
    <source>
        <dbReference type="ARBA" id="ARBA00022801"/>
    </source>
</evidence>
<accession>A0A5A7P4L6</accession>
<comment type="subcellular location">
    <subcellularLocation>
        <location evidence="1">Secreted</location>
    </subcellularLocation>
</comment>
<evidence type="ECO:0000256" key="4">
    <source>
        <dbReference type="ARBA" id="ARBA00022729"/>
    </source>
</evidence>
<dbReference type="EMBL" id="BKCP01002002">
    <property type="protein sequence ID" value="GER27474.1"/>
    <property type="molecule type" value="Genomic_DNA"/>
</dbReference>
<dbReference type="GO" id="GO:0016788">
    <property type="term" value="F:hydrolase activity, acting on ester bonds"/>
    <property type="evidence" value="ECO:0007669"/>
    <property type="project" value="InterPro"/>
</dbReference>
<keyword evidence="5" id="KW-0378">Hydrolase</keyword>
<dbReference type="SUPFAM" id="SSF52266">
    <property type="entry name" value="SGNH hydrolase"/>
    <property type="match status" value="1"/>
</dbReference>
<evidence type="ECO:0000256" key="8">
    <source>
        <dbReference type="SAM" id="SignalP"/>
    </source>
</evidence>
<dbReference type="InterPro" id="IPR001087">
    <property type="entry name" value="GDSL"/>
</dbReference>
<feature type="signal peptide" evidence="8">
    <location>
        <begin position="1"/>
        <end position="19"/>
    </location>
</feature>
<protein>
    <submittedName>
        <fullName evidence="9">GDSL esterase/lipase</fullName>
    </submittedName>
</protein>
<keyword evidence="7" id="KW-0443">Lipid metabolism</keyword>
<comment type="caution">
    <text evidence="9">The sequence shown here is derived from an EMBL/GenBank/DDBJ whole genome shotgun (WGS) entry which is preliminary data.</text>
</comment>
<feature type="chain" id="PRO_5023126172" evidence="8">
    <location>
        <begin position="20"/>
        <end position="367"/>
    </location>
</feature>
<proteinExistence type="inferred from homology"/>
<evidence type="ECO:0000256" key="7">
    <source>
        <dbReference type="ARBA" id="ARBA00023098"/>
    </source>
</evidence>
<keyword evidence="3" id="KW-0964">Secreted</keyword>
<dbReference type="PANTHER" id="PTHR45650:SF2">
    <property type="entry name" value="OS06G0560700 PROTEIN"/>
    <property type="match status" value="1"/>
</dbReference>
<dbReference type="GO" id="GO:0005576">
    <property type="term" value="C:extracellular region"/>
    <property type="evidence" value="ECO:0007669"/>
    <property type="project" value="UniProtKB-SubCell"/>
</dbReference>